<dbReference type="HOGENOM" id="CLU_025763_1_2_0"/>
<name>F2NM87_MARHT</name>
<gene>
    <name evidence="7" type="ordered locus">Marky_0810</name>
</gene>
<dbReference type="PANTHER" id="PTHR11606">
    <property type="entry name" value="GLUTAMATE DEHYDROGENASE"/>
    <property type="match status" value="1"/>
</dbReference>
<evidence type="ECO:0000256" key="3">
    <source>
        <dbReference type="PIRNR" id="PIRNR000185"/>
    </source>
</evidence>
<dbReference type="InterPro" id="IPR006095">
    <property type="entry name" value="Glu/Leu/Phe/Val/Trp_DH"/>
</dbReference>
<evidence type="ECO:0000313" key="8">
    <source>
        <dbReference type="Proteomes" id="UP000007030"/>
    </source>
</evidence>
<dbReference type="Gene3D" id="3.40.50.720">
    <property type="entry name" value="NAD(P)-binding Rossmann-like Domain"/>
    <property type="match status" value="1"/>
</dbReference>
<dbReference type="CDD" id="cd01076">
    <property type="entry name" value="NAD_bind_1_Glu_DH"/>
    <property type="match status" value="1"/>
</dbReference>
<dbReference type="SMART" id="SM00839">
    <property type="entry name" value="ELFV_dehydrog"/>
    <property type="match status" value="1"/>
</dbReference>
<dbReference type="Gene3D" id="1.10.8.1210">
    <property type="match status" value="1"/>
</dbReference>
<dbReference type="InterPro" id="IPR006097">
    <property type="entry name" value="Glu/Leu/Phe/Val/Trp_DH_dimer"/>
</dbReference>
<feature type="site" description="Important for catalysis" evidence="4">
    <location>
        <position position="153"/>
    </location>
</feature>
<protein>
    <recommendedName>
        <fullName evidence="3">Glutamate dehydrogenase</fullName>
    </recommendedName>
</protein>
<dbReference type="Pfam" id="PF02812">
    <property type="entry name" value="ELFV_dehydrog_N"/>
    <property type="match status" value="1"/>
</dbReference>
<sequence>MLKTAYEPPGDSGLWQLFLENLERTLHHTRTHPATVEYLIHPRRTLTLSVPVRMDDGTVRFFTGYRVVHNIARGPSKGGVRYHPAVTMGETVGLAAWMTLKCGVFRLPYGGAAGGVAVDPRELSPRELERLSRRYVAELVDVIGPDSDILGPDLGTDERVMAWFMDTYSMTKGYTSPGVVTGKPLQLGGTAGRGDAAGRGIVYVLEETARRSGHPFKGATVAVQGFGKVGRTAAGLLHQAGLKVVAVSTRTVGVYNPKGLDIPDVARYYQENGFLQGYPGAEEISNDELLALEVDYLIPAAFENVVHRENAREVRAKVVIEGANAPLTGEADEILRERGVLVVPDIVANGGGVVVSYLEWVQNFSMFFWTEAEVQQKLREVMQRTLDEVWSIAERDKIDLRLAAYVLSVTRINEATKLRGVYP</sequence>
<dbReference type="Pfam" id="PF00208">
    <property type="entry name" value="ELFV_dehydrog"/>
    <property type="match status" value="1"/>
</dbReference>
<dbReference type="Proteomes" id="UP000007030">
    <property type="component" value="Chromosome"/>
</dbReference>
<keyword evidence="8" id="KW-1185">Reference proteome</keyword>
<evidence type="ECO:0000256" key="1">
    <source>
        <dbReference type="ARBA" id="ARBA00006382"/>
    </source>
</evidence>
<evidence type="ECO:0000313" key="7">
    <source>
        <dbReference type="EMBL" id="AEB11557.1"/>
    </source>
</evidence>
<dbReference type="EMBL" id="CP002630">
    <property type="protein sequence ID" value="AEB11557.1"/>
    <property type="molecule type" value="Genomic_DNA"/>
</dbReference>
<dbReference type="STRING" id="869210.Marky_0810"/>
<dbReference type="SUPFAM" id="SSF51735">
    <property type="entry name" value="NAD(P)-binding Rossmann-fold domains"/>
    <property type="match status" value="1"/>
</dbReference>
<dbReference type="eggNOG" id="COG0334">
    <property type="taxonomic scope" value="Bacteria"/>
</dbReference>
<dbReference type="PRINTS" id="PR00082">
    <property type="entry name" value="GLFDHDRGNASE"/>
</dbReference>
<reference evidence="7 8" key="1">
    <citation type="journal article" date="2012" name="Stand. Genomic Sci.">
        <title>Complete genome sequence of the aerobic, heterotroph Marinithermus hydrothermalis type strain (T1(T)) from a deep-sea hydrothermal vent chimney.</title>
        <authorList>
            <person name="Copeland A."/>
            <person name="Gu W."/>
            <person name="Yasawong M."/>
            <person name="Lapidus A."/>
            <person name="Lucas S."/>
            <person name="Deshpande S."/>
            <person name="Pagani I."/>
            <person name="Tapia R."/>
            <person name="Cheng J.F."/>
            <person name="Goodwin L.A."/>
            <person name="Pitluck S."/>
            <person name="Liolios K."/>
            <person name="Ivanova N."/>
            <person name="Mavromatis K."/>
            <person name="Mikhailova N."/>
            <person name="Pati A."/>
            <person name="Chen A."/>
            <person name="Palaniappan K."/>
            <person name="Land M."/>
            <person name="Pan C."/>
            <person name="Brambilla E.M."/>
            <person name="Rohde M."/>
            <person name="Tindall B.J."/>
            <person name="Sikorski J."/>
            <person name="Goker M."/>
            <person name="Detter J.C."/>
            <person name="Bristow J."/>
            <person name="Eisen J.A."/>
            <person name="Markowitz V."/>
            <person name="Hugenholtz P."/>
            <person name="Kyrpides N.C."/>
            <person name="Klenk H.P."/>
            <person name="Woyke T."/>
        </authorList>
    </citation>
    <scope>NUCLEOTIDE SEQUENCE [LARGE SCALE GENOMIC DNA]</scope>
    <source>
        <strain evidence="8">DSM 14884 / JCM 11576 / T1</strain>
    </source>
</reference>
<evidence type="ECO:0000256" key="4">
    <source>
        <dbReference type="PIRSR" id="PIRSR000185-3"/>
    </source>
</evidence>
<dbReference type="GO" id="GO:0006538">
    <property type="term" value="P:L-glutamate catabolic process"/>
    <property type="evidence" value="ECO:0007669"/>
    <property type="project" value="TreeGrafter"/>
</dbReference>
<feature type="domain" description="Glutamate/phenylalanine/leucine/valine/L-tryptophan dehydrogenase C-terminal" evidence="6">
    <location>
        <begin position="194"/>
        <end position="420"/>
    </location>
</feature>
<accession>F2NM87</accession>
<dbReference type="PANTHER" id="PTHR11606:SF13">
    <property type="entry name" value="GLUTAMATE DEHYDROGENASE 1, MITOCHONDRIAL"/>
    <property type="match status" value="1"/>
</dbReference>
<dbReference type="GO" id="GO:0004352">
    <property type="term" value="F:glutamate dehydrogenase (NAD+) activity"/>
    <property type="evidence" value="ECO:0007669"/>
    <property type="project" value="TreeGrafter"/>
</dbReference>
<dbReference type="OrthoDB" id="9803297at2"/>
<evidence type="ECO:0000256" key="5">
    <source>
        <dbReference type="RuleBase" id="RU004417"/>
    </source>
</evidence>
<dbReference type="InterPro" id="IPR046346">
    <property type="entry name" value="Aminoacid_DH-like_N_sf"/>
</dbReference>
<dbReference type="InterPro" id="IPR014362">
    <property type="entry name" value="Glu_DH"/>
</dbReference>
<comment type="similarity">
    <text evidence="1 3 5">Belongs to the Glu/Leu/Phe/Val dehydrogenases family.</text>
</comment>
<organism evidence="7 8">
    <name type="scientific">Marinithermus hydrothermalis (strain DSM 14884 / JCM 11576 / T1)</name>
    <dbReference type="NCBI Taxonomy" id="869210"/>
    <lineage>
        <taxon>Bacteria</taxon>
        <taxon>Thermotogati</taxon>
        <taxon>Deinococcota</taxon>
        <taxon>Deinococci</taxon>
        <taxon>Thermales</taxon>
        <taxon>Thermaceae</taxon>
        <taxon>Marinithermus</taxon>
    </lineage>
</organism>
<dbReference type="SUPFAM" id="SSF53223">
    <property type="entry name" value="Aminoacid dehydrogenase-like, N-terminal domain"/>
    <property type="match status" value="1"/>
</dbReference>
<dbReference type="Gene3D" id="3.40.50.10860">
    <property type="entry name" value="Leucine Dehydrogenase, chain A, domain 1"/>
    <property type="match status" value="1"/>
</dbReference>
<dbReference type="KEGG" id="mhd:Marky_0810"/>
<proteinExistence type="inferred from homology"/>
<dbReference type="PIRSF" id="PIRSF000185">
    <property type="entry name" value="Glu_DH"/>
    <property type="match status" value="1"/>
</dbReference>
<dbReference type="InterPro" id="IPR036291">
    <property type="entry name" value="NAD(P)-bd_dom_sf"/>
</dbReference>
<dbReference type="InterPro" id="IPR006096">
    <property type="entry name" value="Glu/Leu/Phe/Val/Trp_DH_C"/>
</dbReference>
<dbReference type="InterPro" id="IPR033922">
    <property type="entry name" value="NAD_bind_Glu_DH"/>
</dbReference>
<dbReference type="RefSeq" id="WP_013703608.1">
    <property type="nucleotide sequence ID" value="NC_015387.1"/>
</dbReference>
<dbReference type="AlphaFoldDB" id="F2NM87"/>
<evidence type="ECO:0000256" key="2">
    <source>
        <dbReference type="ARBA" id="ARBA00023002"/>
    </source>
</evidence>
<evidence type="ECO:0000259" key="6">
    <source>
        <dbReference type="SMART" id="SM00839"/>
    </source>
</evidence>
<keyword evidence="2 3" id="KW-0560">Oxidoreductase</keyword>